<dbReference type="Proteomes" id="UP000829354">
    <property type="component" value="Chromosome X"/>
</dbReference>
<keyword evidence="10" id="KW-1185">Reference proteome</keyword>
<dbReference type="InterPro" id="IPR008271">
    <property type="entry name" value="Ser/Thr_kinase_AS"/>
</dbReference>
<dbReference type="PANTHER" id="PTHR24057">
    <property type="entry name" value="GLYCOGEN SYNTHASE KINASE-3 ALPHA"/>
    <property type="match status" value="1"/>
</dbReference>
<dbReference type="InterPro" id="IPR017441">
    <property type="entry name" value="Protein_kinase_ATP_BS"/>
</dbReference>
<evidence type="ECO:0000313" key="9">
    <source>
        <dbReference type="EMBL" id="UMM43909.1"/>
    </source>
</evidence>
<dbReference type="FunFam" id="1.10.510.10:FF:000624">
    <property type="entry name" value="Mitogen-activated protein kinase"/>
    <property type="match status" value="1"/>
</dbReference>
<keyword evidence="3" id="KW-0808">Transferase</keyword>
<feature type="binding site" evidence="7">
    <location>
        <position position="81"/>
    </location>
    <ligand>
        <name>ATP</name>
        <dbReference type="ChEBI" id="CHEBI:30616"/>
    </ligand>
</feature>
<dbReference type="SMART" id="SM00220">
    <property type="entry name" value="S_TKc"/>
    <property type="match status" value="1"/>
</dbReference>
<keyword evidence="5" id="KW-0418">Kinase</keyword>
<evidence type="ECO:0000256" key="4">
    <source>
        <dbReference type="ARBA" id="ARBA00022741"/>
    </source>
</evidence>
<feature type="domain" description="Protein kinase" evidence="8">
    <location>
        <begin position="51"/>
        <end position="331"/>
    </location>
</feature>
<evidence type="ECO:0000256" key="7">
    <source>
        <dbReference type="PROSITE-ProRule" id="PRU10141"/>
    </source>
</evidence>
<dbReference type="GO" id="GO:0005524">
    <property type="term" value="F:ATP binding"/>
    <property type="evidence" value="ECO:0007669"/>
    <property type="project" value="UniProtKB-UniRule"/>
</dbReference>
<dbReference type="Gene3D" id="3.30.200.20">
    <property type="entry name" value="Phosphorylase Kinase, domain 1"/>
    <property type="match status" value="1"/>
</dbReference>
<evidence type="ECO:0000256" key="1">
    <source>
        <dbReference type="ARBA" id="ARBA00005527"/>
    </source>
</evidence>
<evidence type="ECO:0000256" key="5">
    <source>
        <dbReference type="ARBA" id="ARBA00022777"/>
    </source>
</evidence>
<dbReference type="InterPro" id="IPR039192">
    <property type="entry name" value="STKc_GSK3"/>
</dbReference>
<dbReference type="PANTHER" id="PTHR24057:SF20">
    <property type="entry name" value="PROTEIN KINASE DOMAIN-CONTAINING PROTEIN"/>
    <property type="match status" value="1"/>
</dbReference>
<name>A0AAE9FL80_CAEBR</name>
<evidence type="ECO:0000256" key="2">
    <source>
        <dbReference type="ARBA" id="ARBA00022527"/>
    </source>
</evidence>
<dbReference type="SUPFAM" id="SSF56112">
    <property type="entry name" value="Protein kinase-like (PK-like)"/>
    <property type="match status" value="1"/>
</dbReference>
<dbReference type="Gene3D" id="1.10.510.10">
    <property type="entry name" value="Transferase(Phosphotransferase) domain 1"/>
    <property type="match status" value="1"/>
</dbReference>
<dbReference type="InterPro" id="IPR050591">
    <property type="entry name" value="GSK-3"/>
</dbReference>
<protein>
    <recommendedName>
        <fullName evidence="8">Protein kinase domain-containing protein</fullName>
    </recommendedName>
</protein>
<sequence length="381" mass="43828">MIRSSDTSRHCLKVLEGMRRSTAFAEPVSFHTVMARQGTGSKGEREVEIQFTNMQLIGTGSFGAVYKAVLRENDEPIAIKKVKVDDRFKSRELTIMHEMDHPNIIRLLYYYTMQQENCLNFVMEFMPKDLAYVHRQFAHNDKQMPASAIKLYMFQLLRGIGFLHLHNIVHRDIKPKNLLVDEANGILKICDFGSAKRLSKNEPNITYICSRYYRAPELIFGSKDYDTSIDTWSVGTVVGELLHNCPIFLADSAIDILALQIKAFGTPSKEDMTKWNYEFVHIPYDTITGVGIQKFIGRKLSLSTLELLNSLLKMDPKLRIKPYHALTLPYFDDLRDPHYKLPSGAPAPLLFDWLEKEYIANHEIIKDIFPRSEEGDKVECL</sequence>
<evidence type="ECO:0000313" key="10">
    <source>
        <dbReference type="Proteomes" id="UP000829354"/>
    </source>
</evidence>
<dbReference type="EMBL" id="CP092625">
    <property type="protein sequence ID" value="UMM43909.1"/>
    <property type="molecule type" value="Genomic_DNA"/>
</dbReference>
<evidence type="ECO:0000256" key="6">
    <source>
        <dbReference type="ARBA" id="ARBA00022840"/>
    </source>
</evidence>
<comment type="similarity">
    <text evidence="1">Belongs to the protein kinase superfamily. CMGC Ser/Thr protein kinase family. GSK-3 subfamily.</text>
</comment>
<dbReference type="GO" id="GO:0004674">
    <property type="term" value="F:protein serine/threonine kinase activity"/>
    <property type="evidence" value="ECO:0007669"/>
    <property type="project" value="UniProtKB-KW"/>
</dbReference>
<dbReference type="PROSITE" id="PS00107">
    <property type="entry name" value="PROTEIN_KINASE_ATP"/>
    <property type="match status" value="1"/>
</dbReference>
<gene>
    <name evidence="9" type="ORF">L5515_019211</name>
</gene>
<keyword evidence="4 7" id="KW-0547">Nucleotide-binding</keyword>
<reference evidence="9 10" key="1">
    <citation type="submission" date="2022-04" db="EMBL/GenBank/DDBJ databases">
        <title>Chromosome-level reference genomes for two strains of Caenorhabditis briggsae: an improved platform for comparative genomics.</title>
        <authorList>
            <person name="Stevens L."/>
            <person name="Andersen E."/>
        </authorList>
    </citation>
    <scope>NUCLEOTIDE SEQUENCE [LARGE SCALE GENOMIC DNA]</scope>
    <source>
        <strain evidence="9">VX34</strain>
        <tissue evidence="9">Whole-organism</tissue>
    </source>
</reference>
<keyword evidence="2" id="KW-0723">Serine/threonine-protein kinase</keyword>
<accession>A0AAE9FL80</accession>
<dbReference type="PROSITE" id="PS00108">
    <property type="entry name" value="PROTEIN_KINASE_ST"/>
    <property type="match status" value="1"/>
</dbReference>
<dbReference type="InterPro" id="IPR011009">
    <property type="entry name" value="Kinase-like_dom_sf"/>
</dbReference>
<dbReference type="InterPro" id="IPR000719">
    <property type="entry name" value="Prot_kinase_dom"/>
</dbReference>
<keyword evidence="6 7" id="KW-0067">ATP-binding</keyword>
<dbReference type="AlphaFoldDB" id="A0AAE9FL80"/>
<dbReference type="CDD" id="cd14137">
    <property type="entry name" value="STKc_GSK3"/>
    <property type="match status" value="1"/>
</dbReference>
<proteinExistence type="inferred from homology"/>
<organism evidence="9 10">
    <name type="scientific">Caenorhabditis briggsae</name>
    <dbReference type="NCBI Taxonomy" id="6238"/>
    <lineage>
        <taxon>Eukaryota</taxon>
        <taxon>Metazoa</taxon>
        <taxon>Ecdysozoa</taxon>
        <taxon>Nematoda</taxon>
        <taxon>Chromadorea</taxon>
        <taxon>Rhabditida</taxon>
        <taxon>Rhabditina</taxon>
        <taxon>Rhabditomorpha</taxon>
        <taxon>Rhabditoidea</taxon>
        <taxon>Rhabditidae</taxon>
        <taxon>Peloderinae</taxon>
        <taxon>Caenorhabditis</taxon>
    </lineage>
</organism>
<evidence type="ECO:0000256" key="3">
    <source>
        <dbReference type="ARBA" id="ARBA00022679"/>
    </source>
</evidence>
<dbReference type="Pfam" id="PF00069">
    <property type="entry name" value="Pkinase"/>
    <property type="match status" value="1"/>
</dbReference>
<evidence type="ECO:0000259" key="8">
    <source>
        <dbReference type="SMART" id="SM00220"/>
    </source>
</evidence>